<organism evidence="2 3">
    <name type="scientific">Nibribacter koreensis</name>
    <dbReference type="NCBI Taxonomy" id="1084519"/>
    <lineage>
        <taxon>Bacteria</taxon>
        <taxon>Pseudomonadati</taxon>
        <taxon>Bacteroidota</taxon>
        <taxon>Cytophagia</taxon>
        <taxon>Cytophagales</taxon>
        <taxon>Hymenobacteraceae</taxon>
        <taxon>Nibribacter</taxon>
    </lineage>
</organism>
<protein>
    <submittedName>
        <fullName evidence="2">Uncharacterized protein</fullName>
    </submittedName>
</protein>
<feature type="compositionally biased region" description="Polar residues" evidence="1">
    <location>
        <begin position="69"/>
        <end position="78"/>
    </location>
</feature>
<evidence type="ECO:0000256" key="1">
    <source>
        <dbReference type="SAM" id="MobiDB-lite"/>
    </source>
</evidence>
<proteinExistence type="predicted"/>
<name>A0ABP8FGJ5_9BACT</name>
<feature type="compositionally biased region" description="Basic and acidic residues" evidence="1">
    <location>
        <begin position="34"/>
        <end position="53"/>
    </location>
</feature>
<reference evidence="3" key="1">
    <citation type="journal article" date="2019" name="Int. J. Syst. Evol. Microbiol.">
        <title>The Global Catalogue of Microorganisms (GCM) 10K type strain sequencing project: providing services to taxonomists for standard genome sequencing and annotation.</title>
        <authorList>
            <consortium name="The Broad Institute Genomics Platform"/>
            <consortium name="The Broad Institute Genome Sequencing Center for Infectious Disease"/>
            <person name="Wu L."/>
            <person name="Ma J."/>
        </authorList>
    </citation>
    <scope>NUCLEOTIDE SEQUENCE [LARGE SCALE GENOMIC DNA]</scope>
    <source>
        <strain evidence="3">JCM 17917</strain>
    </source>
</reference>
<dbReference type="Proteomes" id="UP001501844">
    <property type="component" value="Unassembled WGS sequence"/>
</dbReference>
<feature type="compositionally biased region" description="Polar residues" evidence="1">
    <location>
        <begin position="1"/>
        <end position="32"/>
    </location>
</feature>
<feature type="region of interest" description="Disordered" evidence="1">
    <location>
        <begin position="1"/>
        <end position="96"/>
    </location>
</feature>
<comment type="caution">
    <text evidence="2">The sequence shown here is derived from an EMBL/GenBank/DDBJ whole genome shotgun (WGS) entry which is preliminary data.</text>
</comment>
<evidence type="ECO:0000313" key="3">
    <source>
        <dbReference type="Proteomes" id="UP001501844"/>
    </source>
</evidence>
<dbReference type="EMBL" id="BAABGX010000002">
    <property type="protein sequence ID" value="GAA4303328.1"/>
    <property type="molecule type" value="Genomic_DNA"/>
</dbReference>
<accession>A0ABP8FGJ5</accession>
<keyword evidence="3" id="KW-1185">Reference proteome</keyword>
<evidence type="ECO:0000313" key="2">
    <source>
        <dbReference type="EMBL" id="GAA4303328.1"/>
    </source>
</evidence>
<gene>
    <name evidence="2" type="ORF">GCM10023183_15890</name>
</gene>
<sequence length="96" mass="10904">MQKANCSTLSQTIMPNQNKPVNDQNGNKSVLKTDQGKQTERDRDSQSDNDTYKRSVTGYDSTKQDENFDNTSRFSSENSLDERDTNDGDANQENNF</sequence>